<proteinExistence type="predicted"/>
<accession>A0ACB8AYR7</accession>
<organism evidence="1 2">
    <name type="scientific">Leucogyrophana mollusca</name>
    <dbReference type="NCBI Taxonomy" id="85980"/>
    <lineage>
        <taxon>Eukaryota</taxon>
        <taxon>Fungi</taxon>
        <taxon>Dikarya</taxon>
        <taxon>Basidiomycota</taxon>
        <taxon>Agaricomycotina</taxon>
        <taxon>Agaricomycetes</taxon>
        <taxon>Agaricomycetidae</taxon>
        <taxon>Boletales</taxon>
        <taxon>Boletales incertae sedis</taxon>
        <taxon>Leucogyrophana</taxon>
    </lineage>
</organism>
<dbReference type="EMBL" id="MU266787">
    <property type="protein sequence ID" value="KAH7918434.1"/>
    <property type="molecule type" value="Genomic_DNA"/>
</dbReference>
<evidence type="ECO:0000313" key="2">
    <source>
        <dbReference type="Proteomes" id="UP000790709"/>
    </source>
</evidence>
<feature type="non-terminal residue" evidence="1">
    <location>
        <position position="151"/>
    </location>
</feature>
<comment type="caution">
    <text evidence="1">The sequence shown here is derived from an EMBL/GenBank/DDBJ whole genome shotgun (WGS) entry which is preliminary data.</text>
</comment>
<name>A0ACB8AYR7_9AGAM</name>
<protein>
    <submittedName>
        <fullName evidence="1">Uncharacterized protein</fullName>
    </submittedName>
</protein>
<dbReference type="Proteomes" id="UP000790709">
    <property type="component" value="Unassembled WGS sequence"/>
</dbReference>
<gene>
    <name evidence="1" type="ORF">BV22DRAFT_987045</name>
</gene>
<sequence length="151" mass="16862">RNDLGDWIHCCLKNGFQDQGAKVERVLSACAVPLLKLQNEWKAQKAAQLSIHAYAPARLKKELDTVLTLQTDLDSAEKALQHARTTIAKGEASEGTLALLAGLERAHRRVMDKVETLYSSLNFHDCVPELNSIDLKFVQSLLMVRNLKINI</sequence>
<feature type="non-terminal residue" evidence="1">
    <location>
        <position position="1"/>
    </location>
</feature>
<reference evidence="1" key="1">
    <citation type="journal article" date="2021" name="New Phytol.">
        <title>Evolutionary innovations through gain and loss of genes in the ectomycorrhizal Boletales.</title>
        <authorList>
            <person name="Wu G."/>
            <person name="Miyauchi S."/>
            <person name="Morin E."/>
            <person name="Kuo A."/>
            <person name="Drula E."/>
            <person name="Varga T."/>
            <person name="Kohler A."/>
            <person name="Feng B."/>
            <person name="Cao Y."/>
            <person name="Lipzen A."/>
            <person name="Daum C."/>
            <person name="Hundley H."/>
            <person name="Pangilinan J."/>
            <person name="Johnson J."/>
            <person name="Barry K."/>
            <person name="LaButti K."/>
            <person name="Ng V."/>
            <person name="Ahrendt S."/>
            <person name="Min B."/>
            <person name="Choi I.G."/>
            <person name="Park H."/>
            <person name="Plett J.M."/>
            <person name="Magnuson J."/>
            <person name="Spatafora J.W."/>
            <person name="Nagy L.G."/>
            <person name="Henrissat B."/>
            <person name="Grigoriev I.V."/>
            <person name="Yang Z.L."/>
            <person name="Xu J."/>
            <person name="Martin F.M."/>
        </authorList>
    </citation>
    <scope>NUCLEOTIDE SEQUENCE</scope>
    <source>
        <strain evidence="1">KUC20120723A-06</strain>
    </source>
</reference>
<keyword evidence="2" id="KW-1185">Reference proteome</keyword>
<evidence type="ECO:0000313" key="1">
    <source>
        <dbReference type="EMBL" id="KAH7918434.1"/>
    </source>
</evidence>